<reference evidence="10" key="1">
    <citation type="journal article" date="2020" name="Stud. Mycol.">
        <title>101 Dothideomycetes genomes: a test case for predicting lifestyles and emergence of pathogens.</title>
        <authorList>
            <person name="Haridas S."/>
            <person name="Albert R."/>
            <person name="Binder M."/>
            <person name="Bloem J."/>
            <person name="Labutti K."/>
            <person name="Salamov A."/>
            <person name="Andreopoulos B."/>
            <person name="Baker S."/>
            <person name="Barry K."/>
            <person name="Bills G."/>
            <person name="Bluhm B."/>
            <person name="Cannon C."/>
            <person name="Castanera R."/>
            <person name="Culley D."/>
            <person name="Daum C."/>
            <person name="Ezra D."/>
            <person name="Gonzalez J."/>
            <person name="Henrissat B."/>
            <person name="Kuo A."/>
            <person name="Liang C."/>
            <person name="Lipzen A."/>
            <person name="Lutzoni F."/>
            <person name="Magnuson J."/>
            <person name="Mondo S."/>
            <person name="Nolan M."/>
            <person name="Ohm R."/>
            <person name="Pangilinan J."/>
            <person name="Park H.-J."/>
            <person name="Ramirez L."/>
            <person name="Alfaro M."/>
            <person name="Sun H."/>
            <person name="Tritt A."/>
            <person name="Yoshinaga Y."/>
            <person name="Zwiers L.-H."/>
            <person name="Turgeon B."/>
            <person name="Goodwin S."/>
            <person name="Spatafora J."/>
            <person name="Crous P."/>
            <person name="Grigoriev I."/>
        </authorList>
    </citation>
    <scope>NUCLEOTIDE SEQUENCE</scope>
    <source>
        <strain evidence="10">CBS 175.79</strain>
    </source>
</reference>
<evidence type="ECO:0000313" key="10">
    <source>
        <dbReference type="EMBL" id="KAF2012413.1"/>
    </source>
</evidence>
<dbReference type="OrthoDB" id="18170at2759"/>
<dbReference type="GO" id="GO:0016765">
    <property type="term" value="F:transferase activity, transferring alkyl or aryl (other than methyl) groups"/>
    <property type="evidence" value="ECO:0007669"/>
    <property type="project" value="InterPro"/>
</dbReference>
<feature type="transmembrane region" description="Helical" evidence="9">
    <location>
        <begin position="174"/>
        <end position="194"/>
    </location>
</feature>
<dbReference type="GO" id="GO:0005886">
    <property type="term" value="C:plasma membrane"/>
    <property type="evidence" value="ECO:0007669"/>
    <property type="project" value="TreeGrafter"/>
</dbReference>
<comment type="similarity">
    <text evidence="4">Belongs to the UbiA prenyltransferase family.</text>
</comment>
<feature type="transmembrane region" description="Helical" evidence="9">
    <location>
        <begin position="309"/>
        <end position="327"/>
    </location>
</feature>
<evidence type="ECO:0000256" key="1">
    <source>
        <dbReference type="ARBA" id="ARBA00001946"/>
    </source>
</evidence>
<keyword evidence="5" id="KW-0808">Transferase</keyword>
<evidence type="ECO:0008006" key="12">
    <source>
        <dbReference type="Google" id="ProtNLM"/>
    </source>
</evidence>
<dbReference type="InterPro" id="IPR000537">
    <property type="entry name" value="UbiA_prenyltransferase"/>
</dbReference>
<dbReference type="Proteomes" id="UP000799778">
    <property type="component" value="Unassembled WGS sequence"/>
</dbReference>
<comment type="cofactor">
    <cofactor evidence="1">
        <name>Mg(2+)</name>
        <dbReference type="ChEBI" id="CHEBI:18420"/>
    </cofactor>
</comment>
<evidence type="ECO:0000256" key="9">
    <source>
        <dbReference type="SAM" id="Phobius"/>
    </source>
</evidence>
<evidence type="ECO:0000256" key="8">
    <source>
        <dbReference type="ARBA" id="ARBA00023136"/>
    </source>
</evidence>
<dbReference type="InterPro" id="IPR044878">
    <property type="entry name" value="UbiA_sf"/>
</dbReference>
<feature type="transmembrane region" description="Helical" evidence="9">
    <location>
        <begin position="243"/>
        <end position="267"/>
    </location>
</feature>
<evidence type="ECO:0000256" key="6">
    <source>
        <dbReference type="ARBA" id="ARBA00022692"/>
    </source>
</evidence>
<evidence type="ECO:0000256" key="5">
    <source>
        <dbReference type="ARBA" id="ARBA00022679"/>
    </source>
</evidence>
<evidence type="ECO:0000256" key="7">
    <source>
        <dbReference type="ARBA" id="ARBA00022989"/>
    </source>
</evidence>
<protein>
    <recommendedName>
        <fullName evidence="12">UbiA prenyltransferase</fullName>
    </recommendedName>
</protein>
<accession>A0A6A5XHH1</accession>
<keyword evidence="8 9" id="KW-0472">Membrane</keyword>
<evidence type="ECO:0000256" key="2">
    <source>
        <dbReference type="ARBA" id="ARBA00004141"/>
    </source>
</evidence>
<dbReference type="RefSeq" id="XP_033380752.1">
    <property type="nucleotide sequence ID" value="XM_033533322.1"/>
</dbReference>
<organism evidence="10 11">
    <name type="scientific">Aaosphaeria arxii CBS 175.79</name>
    <dbReference type="NCBI Taxonomy" id="1450172"/>
    <lineage>
        <taxon>Eukaryota</taxon>
        <taxon>Fungi</taxon>
        <taxon>Dikarya</taxon>
        <taxon>Ascomycota</taxon>
        <taxon>Pezizomycotina</taxon>
        <taxon>Dothideomycetes</taxon>
        <taxon>Pleosporomycetidae</taxon>
        <taxon>Pleosporales</taxon>
        <taxon>Pleosporales incertae sedis</taxon>
        <taxon>Aaosphaeria</taxon>
    </lineage>
</organism>
<dbReference type="CDD" id="cd13959">
    <property type="entry name" value="PT_UbiA_COQ2"/>
    <property type="match status" value="1"/>
</dbReference>
<keyword evidence="7 9" id="KW-1133">Transmembrane helix</keyword>
<dbReference type="PANTHER" id="PTHR11048:SF28">
    <property type="entry name" value="4-HYDROXYBENZOATE POLYPRENYLTRANSFERASE, MITOCHONDRIAL"/>
    <property type="match status" value="1"/>
</dbReference>
<dbReference type="EMBL" id="ML978072">
    <property type="protein sequence ID" value="KAF2012413.1"/>
    <property type="molecule type" value="Genomic_DNA"/>
</dbReference>
<keyword evidence="11" id="KW-1185">Reference proteome</keyword>
<dbReference type="GeneID" id="54290719"/>
<keyword evidence="6 9" id="KW-0812">Transmembrane</keyword>
<dbReference type="FunFam" id="1.20.120.1780:FF:000001">
    <property type="entry name" value="4-hydroxybenzoate octaprenyltransferase"/>
    <property type="match status" value="1"/>
</dbReference>
<gene>
    <name evidence="10" type="ORF">BU24DRAFT_484066</name>
</gene>
<feature type="transmembrane region" description="Helical" evidence="9">
    <location>
        <begin position="279"/>
        <end position="297"/>
    </location>
</feature>
<dbReference type="InterPro" id="IPR039653">
    <property type="entry name" value="Prenyltransferase"/>
</dbReference>
<dbReference type="Gene3D" id="1.20.120.1780">
    <property type="entry name" value="UbiA prenyltransferase"/>
    <property type="match status" value="1"/>
</dbReference>
<proteinExistence type="inferred from homology"/>
<dbReference type="Gene3D" id="1.10.357.140">
    <property type="entry name" value="UbiA prenyltransferase"/>
    <property type="match status" value="1"/>
</dbReference>
<dbReference type="Pfam" id="PF01040">
    <property type="entry name" value="UbiA"/>
    <property type="match status" value="1"/>
</dbReference>
<comment type="subcellular location">
    <subcellularLocation>
        <location evidence="2">Membrane</location>
        <topology evidence="2">Multi-pass membrane protein</topology>
    </subcellularLocation>
</comment>
<evidence type="ECO:0000313" key="11">
    <source>
        <dbReference type="Proteomes" id="UP000799778"/>
    </source>
</evidence>
<name>A0A6A5XHH1_9PLEO</name>
<sequence>MTPSRIGAHVDILLPSTKPTYPIIKMTFVYDKLLSLQPLWQLSRFDTYESWLACYPAVWGLSLAINHYQLEISQGNLLLLVIYNWCCMTIIHAAFCTWNDIVDANIDRFAIRTASRPLPSGRYSVFTARLWFIAQVFLASSAVHVLLGIDSLYMVLPCFGLAFVYPLSKQYIQWPQFVLAPTVGWPIFIGWISVQTRVGIPERLDLSVCVPAFLSYATWTIYYDTCYGFQDIAGDKESGVGSLAQYLGIPFIKPFLLGVNVTSLLLLGLGCERSGCSMLFKYLGIGFWALSVPYQFYHLDLQKPSSGGRIFLFNIRLGLYITIAILVDTLHR</sequence>
<feature type="transmembrane region" description="Helical" evidence="9">
    <location>
        <begin position="206"/>
        <end position="223"/>
    </location>
</feature>
<dbReference type="PANTHER" id="PTHR11048">
    <property type="entry name" value="PRENYLTRANSFERASES"/>
    <property type="match status" value="1"/>
</dbReference>
<dbReference type="AlphaFoldDB" id="A0A6A5XHH1"/>
<feature type="transmembrane region" description="Helical" evidence="9">
    <location>
        <begin position="128"/>
        <end position="147"/>
    </location>
</feature>
<comment type="pathway">
    <text evidence="3">Secondary metabolite biosynthesis.</text>
</comment>
<evidence type="ECO:0000256" key="4">
    <source>
        <dbReference type="ARBA" id="ARBA00005985"/>
    </source>
</evidence>
<evidence type="ECO:0000256" key="3">
    <source>
        <dbReference type="ARBA" id="ARBA00005179"/>
    </source>
</evidence>